<sequence length="251" mass="29185">MISDNTLDKGSIILMDEPATNLHVIGQLELRKLIKDLAVKNQWTFIVSTHSPFLIDVDSLDELRVVEKRNYITYINNKFTLIDENNADVLYPIRSALTVRKNILVNTENTVIFVEGVTDYNYLIAFKKLLNINNLTVLPIQGIKKENLLTQLLKVTKDPILLVDSDKAGVELYNYLKDNNNIEIIQLNEVNDEFNEIEDLFVEEDRRKFKFIDEKKYYSSVNFKNNINDYKGNLCAETLSNFKQLIERLML</sequence>
<keyword evidence="2" id="KW-1185">Reference proteome</keyword>
<organism evidence="1 2">
    <name type="scientific">Haloplasma contractile SSD-17B</name>
    <dbReference type="NCBI Taxonomy" id="1033810"/>
    <lineage>
        <taxon>Bacteria</taxon>
        <taxon>Bacillati</taxon>
        <taxon>Mycoplasmatota</taxon>
        <taxon>Mollicutes</taxon>
        <taxon>Haloplasmatales</taxon>
        <taxon>Haloplasmataceae</taxon>
        <taxon>Haloplasma</taxon>
    </lineage>
</organism>
<dbReference type="GO" id="GO:0005524">
    <property type="term" value="F:ATP binding"/>
    <property type="evidence" value="ECO:0007669"/>
    <property type="project" value="UniProtKB-KW"/>
</dbReference>
<evidence type="ECO:0000313" key="2">
    <source>
        <dbReference type="Proteomes" id="UP000005707"/>
    </source>
</evidence>
<dbReference type="SUPFAM" id="SSF52540">
    <property type="entry name" value="P-loop containing nucleoside triphosphate hydrolases"/>
    <property type="match status" value="1"/>
</dbReference>
<comment type="caution">
    <text evidence="1">The sequence shown here is derived from an EMBL/GenBank/DDBJ whole genome shotgun (WGS) entry which is preliminary data.</text>
</comment>
<dbReference type="Gene3D" id="3.40.1360.10">
    <property type="match status" value="1"/>
</dbReference>
<keyword evidence="1" id="KW-0547">Nucleotide-binding</keyword>
<evidence type="ECO:0000313" key="1">
    <source>
        <dbReference type="EMBL" id="ERJ12290.1"/>
    </source>
</evidence>
<dbReference type="CDD" id="cd00267">
    <property type="entry name" value="ABC_ATPase"/>
    <property type="match status" value="1"/>
</dbReference>
<dbReference type="AlphaFoldDB" id="U2FHH4"/>
<dbReference type="InterPro" id="IPR027417">
    <property type="entry name" value="P-loop_NTPase"/>
</dbReference>
<protein>
    <submittedName>
        <fullName evidence="1">Iron compounds ABC transporter ATP-binding protein</fullName>
    </submittedName>
</protein>
<proteinExistence type="predicted"/>
<gene>
    <name evidence="1" type="ORF">HLPCO_001817</name>
</gene>
<dbReference type="PANTHER" id="PTHR43581:SF4">
    <property type="entry name" value="ATP_GTP PHOSPHATASE"/>
    <property type="match status" value="1"/>
</dbReference>
<dbReference type="Proteomes" id="UP000005707">
    <property type="component" value="Unassembled WGS sequence"/>
</dbReference>
<name>U2FHH4_9MOLU</name>
<reference evidence="1 2" key="2">
    <citation type="journal article" date="2013" name="PLoS ONE">
        <title>INDIGO - INtegrated Data Warehouse of MIcrobial GenOmes with Examples from the Red Sea Extremophiles.</title>
        <authorList>
            <person name="Alam I."/>
            <person name="Antunes A."/>
            <person name="Kamau A.A."/>
            <person name="Ba Alawi W."/>
            <person name="Kalkatawi M."/>
            <person name="Stingl U."/>
            <person name="Bajic V.B."/>
        </authorList>
    </citation>
    <scope>NUCLEOTIDE SEQUENCE [LARGE SCALE GENOMIC DNA]</scope>
    <source>
        <strain evidence="1 2">SSD-17B</strain>
    </source>
</reference>
<dbReference type="InterPro" id="IPR051396">
    <property type="entry name" value="Bact_Antivir_Def_Nuclease"/>
</dbReference>
<reference evidence="1 2" key="1">
    <citation type="journal article" date="2011" name="J. Bacteriol.">
        <title>Genome sequence of Haloplasma contractile, an unusual contractile bacterium from a deep-sea anoxic brine lake.</title>
        <authorList>
            <person name="Antunes A."/>
            <person name="Alam I."/>
            <person name="El Dorry H."/>
            <person name="Siam R."/>
            <person name="Robertson A."/>
            <person name="Bajic V.B."/>
            <person name="Stingl U."/>
        </authorList>
    </citation>
    <scope>NUCLEOTIDE SEQUENCE [LARGE SCALE GENOMIC DNA]</scope>
    <source>
        <strain evidence="1 2">SSD-17B</strain>
    </source>
</reference>
<dbReference type="STRING" id="1033810.HLPCO_001817"/>
<accession>U2FHH4</accession>
<dbReference type="Gene3D" id="3.40.50.300">
    <property type="entry name" value="P-loop containing nucleotide triphosphate hydrolases"/>
    <property type="match status" value="1"/>
</dbReference>
<keyword evidence="1" id="KW-0067">ATP-binding</keyword>
<dbReference type="eggNOG" id="COG3593">
    <property type="taxonomic scope" value="Bacteria"/>
</dbReference>
<dbReference type="PANTHER" id="PTHR43581">
    <property type="entry name" value="ATP/GTP PHOSPHATASE"/>
    <property type="match status" value="1"/>
</dbReference>
<dbReference type="InParanoid" id="U2FHH4"/>
<dbReference type="EMBL" id="AFNU02000005">
    <property type="protein sequence ID" value="ERJ12290.1"/>
    <property type="molecule type" value="Genomic_DNA"/>
</dbReference>